<keyword evidence="1 5" id="KW-0489">Methyltransferase</keyword>
<protein>
    <recommendedName>
        <fullName evidence="7">Hcy-binding domain-containing protein</fullName>
    </recommendedName>
</protein>
<evidence type="ECO:0000259" key="7">
    <source>
        <dbReference type="PROSITE" id="PS50970"/>
    </source>
</evidence>
<keyword evidence="9" id="KW-1185">Reference proteome</keyword>
<feature type="compositionally biased region" description="Low complexity" evidence="6">
    <location>
        <begin position="275"/>
        <end position="284"/>
    </location>
</feature>
<proteinExistence type="predicted"/>
<dbReference type="Gene3D" id="3.20.20.330">
    <property type="entry name" value="Homocysteine-binding-like domain"/>
    <property type="match status" value="1"/>
</dbReference>
<feature type="binding site" evidence="5">
    <location>
        <position position="397"/>
    </location>
    <ligand>
        <name>Zn(2+)</name>
        <dbReference type="ChEBI" id="CHEBI:29105"/>
    </ligand>
</feature>
<evidence type="ECO:0000256" key="6">
    <source>
        <dbReference type="SAM" id="MobiDB-lite"/>
    </source>
</evidence>
<dbReference type="PANTHER" id="PTHR46015:SF1">
    <property type="entry name" value="HOMOCYSTEINE S-METHYLTRANSFERASE-LIKE ISOFORM 1"/>
    <property type="match status" value="1"/>
</dbReference>
<dbReference type="InterPro" id="IPR051486">
    <property type="entry name" value="Hcy_S-methyltransferase"/>
</dbReference>
<dbReference type="GO" id="GO:0033528">
    <property type="term" value="P:S-methylmethionine cycle"/>
    <property type="evidence" value="ECO:0007669"/>
    <property type="project" value="TreeGrafter"/>
</dbReference>
<evidence type="ECO:0000256" key="4">
    <source>
        <dbReference type="ARBA" id="ARBA00022833"/>
    </source>
</evidence>
<sequence>MADNLFSRGRRRPLVLDGGLATELETAHAKDLSGSLWSARILLDDPDSILAVHRAYLAAGAQIITTATYQASVAGFHRELALTPSEAAALMHSSLRLAEDAITAHVAADAATTQRVEEEEEEEAFPPAIAVSLGCFGATLADGSEYTGVYPPYADEDYLCEFHVARALAVLNGDSGGRGTPPPPTMTTTTTTPPNSMQNPLLLLHLLLFETIPSLLEARAIARALAHPALSVYPAGVAFSCGTATTVRCGATLRECIDALLLLRRPSADDDDDASSASSSAAAAAPPPPPPRAPLAMVGVNCTQPHLCASLVRIAAAAVAEAAAASSAVSAKSHSSGGKKPPTTLVVCYPNSGEVYNPVTKTWSGPGGGNGEAGPDAWWAGWCKEWLAAGADVIGGCCRTRPRHIEAIARLKKNAMKEKGLLHVQP</sequence>
<feature type="binding site" evidence="5">
    <location>
        <position position="398"/>
    </location>
    <ligand>
        <name>Zn(2+)</name>
        <dbReference type="ChEBI" id="CHEBI:29105"/>
    </ligand>
</feature>
<dbReference type="PANTHER" id="PTHR46015">
    <property type="entry name" value="ZGC:172121"/>
    <property type="match status" value="1"/>
</dbReference>
<feature type="region of interest" description="Disordered" evidence="6">
    <location>
        <begin position="268"/>
        <end position="290"/>
    </location>
</feature>
<dbReference type="Proteomes" id="UP001212152">
    <property type="component" value="Unassembled WGS sequence"/>
</dbReference>
<evidence type="ECO:0000313" key="9">
    <source>
        <dbReference type="Proteomes" id="UP001212152"/>
    </source>
</evidence>
<evidence type="ECO:0000313" key="8">
    <source>
        <dbReference type="EMBL" id="KAJ3166789.1"/>
    </source>
</evidence>
<feature type="domain" description="Hcy-binding" evidence="7">
    <location>
        <begin position="2"/>
        <end position="412"/>
    </location>
</feature>
<dbReference type="GO" id="GO:0032259">
    <property type="term" value="P:methylation"/>
    <property type="evidence" value="ECO:0007669"/>
    <property type="project" value="UniProtKB-KW"/>
</dbReference>
<keyword evidence="4 5" id="KW-0862">Zinc</keyword>
<dbReference type="InterPro" id="IPR017226">
    <property type="entry name" value="BHMT-like"/>
</dbReference>
<evidence type="ECO:0000256" key="5">
    <source>
        <dbReference type="PROSITE-ProRule" id="PRU00333"/>
    </source>
</evidence>
<keyword evidence="2 5" id="KW-0808">Transferase</keyword>
<dbReference type="PROSITE" id="PS50970">
    <property type="entry name" value="HCY"/>
    <property type="match status" value="1"/>
</dbReference>
<dbReference type="GO" id="GO:0008898">
    <property type="term" value="F:S-adenosylmethionine-homocysteine S-methyltransferase activity"/>
    <property type="evidence" value="ECO:0007669"/>
    <property type="project" value="TreeGrafter"/>
</dbReference>
<evidence type="ECO:0000256" key="2">
    <source>
        <dbReference type="ARBA" id="ARBA00022679"/>
    </source>
</evidence>
<dbReference type="GO" id="GO:0008270">
    <property type="term" value="F:zinc ion binding"/>
    <property type="evidence" value="ECO:0007669"/>
    <property type="project" value="InterPro"/>
</dbReference>
<gene>
    <name evidence="8" type="ORF">HDU87_001911</name>
</gene>
<dbReference type="InterPro" id="IPR036589">
    <property type="entry name" value="HCY_dom_sf"/>
</dbReference>
<comment type="cofactor">
    <cofactor evidence="5">
        <name>Zn(2+)</name>
        <dbReference type="ChEBI" id="CHEBI:29105"/>
    </cofactor>
</comment>
<dbReference type="Pfam" id="PF02574">
    <property type="entry name" value="S-methyl_trans"/>
    <property type="match status" value="2"/>
</dbReference>
<dbReference type="InterPro" id="IPR003726">
    <property type="entry name" value="HCY_dom"/>
</dbReference>
<dbReference type="PIRSF" id="PIRSF037505">
    <property type="entry name" value="Betaine_HMT"/>
    <property type="match status" value="1"/>
</dbReference>
<dbReference type="GO" id="GO:0009086">
    <property type="term" value="P:methionine biosynthetic process"/>
    <property type="evidence" value="ECO:0007669"/>
    <property type="project" value="InterPro"/>
</dbReference>
<reference evidence="8" key="1">
    <citation type="submission" date="2020-05" db="EMBL/GenBank/DDBJ databases">
        <title>Phylogenomic resolution of chytrid fungi.</title>
        <authorList>
            <person name="Stajich J.E."/>
            <person name="Amses K."/>
            <person name="Simmons R."/>
            <person name="Seto K."/>
            <person name="Myers J."/>
            <person name="Bonds A."/>
            <person name="Quandt C.A."/>
            <person name="Barry K."/>
            <person name="Liu P."/>
            <person name="Grigoriev I."/>
            <person name="Longcore J.E."/>
            <person name="James T.Y."/>
        </authorList>
    </citation>
    <scope>NUCLEOTIDE SEQUENCE</scope>
    <source>
        <strain evidence="8">JEL0379</strain>
    </source>
</reference>
<evidence type="ECO:0000256" key="3">
    <source>
        <dbReference type="ARBA" id="ARBA00022723"/>
    </source>
</evidence>
<accession>A0AAD5TC32</accession>
<dbReference type="AlphaFoldDB" id="A0AAD5TC32"/>
<comment type="caution">
    <text evidence="8">The sequence shown here is derived from an EMBL/GenBank/DDBJ whole genome shotgun (WGS) entry which is preliminary data.</text>
</comment>
<keyword evidence="3 5" id="KW-0479">Metal-binding</keyword>
<dbReference type="EMBL" id="JADGJQ010000157">
    <property type="protein sequence ID" value="KAJ3166789.1"/>
    <property type="molecule type" value="Genomic_DNA"/>
</dbReference>
<organism evidence="8 9">
    <name type="scientific">Geranomyces variabilis</name>
    <dbReference type="NCBI Taxonomy" id="109894"/>
    <lineage>
        <taxon>Eukaryota</taxon>
        <taxon>Fungi</taxon>
        <taxon>Fungi incertae sedis</taxon>
        <taxon>Chytridiomycota</taxon>
        <taxon>Chytridiomycota incertae sedis</taxon>
        <taxon>Chytridiomycetes</taxon>
        <taxon>Spizellomycetales</taxon>
        <taxon>Powellomycetaceae</taxon>
        <taxon>Geranomyces</taxon>
    </lineage>
</organism>
<dbReference type="SUPFAM" id="SSF82282">
    <property type="entry name" value="Homocysteine S-methyltransferase"/>
    <property type="match status" value="1"/>
</dbReference>
<feature type="region of interest" description="Disordered" evidence="6">
    <location>
        <begin position="173"/>
        <end position="194"/>
    </location>
</feature>
<name>A0AAD5TC32_9FUNG</name>
<feature type="binding site" evidence="5">
    <location>
        <position position="302"/>
    </location>
    <ligand>
        <name>Zn(2+)</name>
        <dbReference type="ChEBI" id="CHEBI:29105"/>
    </ligand>
</feature>
<evidence type="ECO:0000256" key="1">
    <source>
        <dbReference type="ARBA" id="ARBA00022603"/>
    </source>
</evidence>